<dbReference type="Pfam" id="PF11292">
    <property type="entry name" value="DUF3093"/>
    <property type="match status" value="1"/>
</dbReference>
<reference evidence="2" key="1">
    <citation type="submission" date="2020-05" db="EMBL/GenBank/DDBJ databases">
        <authorList>
            <person name="Chiriac C."/>
            <person name="Salcher M."/>
            <person name="Ghai R."/>
            <person name="Kavagutti S V."/>
        </authorList>
    </citation>
    <scope>NUCLEOTIDE SEQUENCE</scope>
</reference>
<feature type="transmembrane region" description="Helical" evidence="1">
    <location>
        <begin position="39"/>
        <end position="58"/>
    </location>
</feature>
<proteinExistence type="predicted"/>
<evidence type="ECO:0000313" key="2">
    <source>
        <dbReference type="EMBL" id="CAB4370302.1"/>
    </source>
</evidence>
<keyword evidence="1" id="KW-1133">Transmembrane helix</keyword>
<feature type="transmembrane region" description="Helical" evidence="1">
    <location>
        <begin position="12"/>
        <end position="33"/>
    </location>
</feature>
<dbReference type="AlphaFoldDB" id="A0A6J6AIL4"/>
<evidence type="ECO:0000256" key="1">
    <source>
        <dbReference type="SAM" id="Phobius"/>
    </source>
</evidence>
<dbReference type="EMBL" id="CAEUNI010000002">
    <property type="protein sequence ID" value="CAB4370302.1"/>
    <property type="molecule type" value="Genomic_DNA"/>
</dbReference>
<sequence>MTPVRFREVIAPPVWLLAFIYFLFTSLSVSIWAAIGNNPALWCQIFLTVALMFIYVRWRMVIEVDEKELRINNAHIELRYLGDTRVLESDAMRLMRGRDADPANYLAIRFWCSRGVIVRVKDPRDHTPNWLITSKRGTELAAALR</sequence>
<protein>
    <submittedName>
        <fullName evidence="2">Unannotated protein</fullName>
    </submittedName>
</protein>
<accession>A0A6J6AIL4</accession>
<name>A0A6J6AIL4_9ZZZZ</name>
<keyword evidence="1" id="KW-0472">Membrane</keyword>
<gene>
    <name evidence="2" type="ORF">UFOPK4182_00060</name>
</gene>
<dbReference type="InterPro" id="IPR021443">
    <property type="entry name" value="DUF3093"/>
</dbReference>
<organism evidence="2">
    <name type="scientific">freshwater metagenome</name>
    <dbReference type="NCBI Taxonomy" id="449393"/>
    <lineage>
        <taxon>unclassified sequences</taxon>
        <taxon>metagenomes</taxon>
        <taxon>ecological metagenomes</taxon>
    </lineage>
</organism>
<keyword evidence="1" id="KW-0812">Transmembrane</keyword>